<evidence type="ECO:0000256" key="2">
    <source>
        <dbReference type="ARBA" id="ARBA00022475"/>
    </source>
</evidence>
<name>A0ABS2K9F9_9GAMM</name>
<proteinExistence type="predicted"/>
<dbReference type="RefSeq" id="WP_204684010.1">
    <property type="nucleotide sequence ID" value="NZ_BSNR01000014.1"/>
</dbReference>
<keyword evidence="3" id="KW-0444">Lipid biosynthesis</keyword>
<comment type="caution">
    <text evidence="13">The sequence shown here is derived from an EMBL/GenBank/DDBJ whole genome shotgun (WGS) entry which is preliminary data.</text>
</comment>
<dbReference type="PANTHER" id="PTHR30561:SF9">
    <property type="entry name" value="4-AMINO-4-DEOXY-L-ARABINOSE-PHOSPHOUNDECAPRENOL FLIPPASE SUBUNIT ARNF-RELATED"/>
    <property type="match status" value="1"/>
</dbReference>
<feature type="domain" description="EamA" evidence="12">
    <location>
        <begin position="5"/>
        <end position="113"/>
    </location>
</feature>
<evidence type="ECO:0000256" key="7">
    <source>
        <dbReference type="ARBA" id="ARBA00022985"/>
    </source>
</evidence>
<dbReference type="Gene3D" id="1.10.3730.20">
    <property type="match status" value="1"/>
</dbReference>
<keyword evidence="9" id="KW-0443">Lipid metabolism</keyword>
<keyword evidence="8 11" id="KW-1133">Transmembrane helix</keyword>
<dbReference type="InterPro" id="IPR000390">
    <property type="entry name" value="Small_drug/metabolite_transptr"/>
</dbReference>
<dbReference type="PROSITE" id="PS51257">
    <property type="entry name" value="PROKAR_LIPOPROTEIN"/>
    <property type="match status" value="1"/>
</dbReference>
<keyword evidence="2" id="KW-1003">Cell membrane</keyword>
<keyword evidence="7" id="KW-0448">Lipopolysaccharide biosynthesis</keyword>
<keyword evidence="14" id="KW-1185">Reference proteome</keyword>
<evidence type="ECO:0000256" key="5">
    <source>
        <dbReference type="ARBA" id="ARBA00022556"/>
    </source>
</evidence>
<organism evidence="13 14">
    <name type="scientific">Dyella flava</name>
    <dbReference type="NCBI Taxonomy" id="1920170"/>
    <lineage>
        <taxon>Bacteria</taxon>
        <taxon>Pseudomonadati</taxon>
        <taxon>Pseudomonadota</taxon>
        <taxon>Gammaproteobacteria</taxon>
        <taxon>Lysobacterales</taxon>
        <taxon>Rhodanobacteraceae</taxon>
        <taxon>Dyella</taxon>
    </lineage>
</organism>
<keyword evidence="6 11" id="KW-0812">Transmembrane</keyword>
<dbReference type="EMBL" id="JADIKE010000039">
    <property type="protein sequence ID" value="MBM7127483.1"/>
    <property type="molecule type" value="Genomic_DNA"/>
</dbReference>
<evidence type="ECO:0000256" key="6">
    <source>
        <dbReference type="ARBA" id="ARBA00022692"/>
    </source>
</evidence>
<protein>
    <submittedName>
        <fullName evidence="13">EamA family transporter</fullName>
    </submittedName>
</protein>
<evidence type="ECO:0000256" key="1">
    <source>
        <dbReference type="ARBA" id="ARBA00004651"/>
    </source>
</evidence>
<evidence type="ECO:0000259" key="12">
    <source>
        <dbReference type="Pfam" id="PF00892"/>
    </source>
</evidence>
<sequence length="118" mass="12829">MKFLTYLGLILCVTGIACGQVLFKLAAKSSQSSTSLLAALLSPYLLIGIALYGTMTLAWIWLLTKLELSRAYPFMALSFVFVPLLCVLVLGEHISARYWIGMALIICGLLITLSATSH</sequence>
<keyword evidence="4" id="KW-0997">Cell inner membrane</keyword>
<evidence type="ECO:0000256" key="3">
    <source>
        <dbReference type="ARBA" id="ARBA00022516"/>
    </source>
</evidence>
<feature type="transmembrane region" description="Helical" evidence="11">
    <location>
        <begin position="71"/>
        <end position="90"/>
    </location>
</feature>
<evidence type="ECO:0000256" key="11">
    <source>
        <dbReference type="SAM" id="Phobius"/>
    </source>
</evidence>
<dbReference type="Pfam" id="PF00892">
    <property type="entry name" value="EamA"/>
    <property type="match status" value="1"/>
</dbReference>
<dbReference type="InterPro" id="IPR000620">
    <property type="entry name" value="EamA_dom"/>
</dbReference>
<evidence type="ECO:0000256" key="4">
    <source>
        <dbReference type="ARBA" id="ARBA00022519"/>
    </source>
</evidence>
<dbReference type="Proteomes" id="UP001430149">
    <property type="component" value="Unassembled WGS sequence"/>
</dbReference>
<evidence type="ECO:0000256" key="9">
    <source>
        <dbReference type="ARBA" id="ARBA00023098"/>
    </source>
</evidence>
<evidence type="ECO:0000313" key="14">
    <source>
        <dbReference type="Proteomes" id="UP001430149"/>
    </source>
</evidence>
<dbReference type="PANTHER" id="PTHR30561">
    <property type="entry name" value="SMR FAMILY PROTON-DEPENDENT DRUG EFFLUX TRANSPORTER SUGE"/>
    <property type="match status" value="1"/>
</dbReference>
<comment type="subcellular location">
    <subcellularLocation>
        <location evidence="1">Cell membrane</location>
        <topology evidence="1">Multi-pass membrane protein</topology>
    </subcellularLocation>
</comment>
<reference evidence="13" key="1">
    <citation type="submission" date="2020-10" db="EMBL/GenBank/DDBJ databases">
        <title>Phylogeny of dyella-like bacteria.</title>
        <authorList>
            <person name="Fu J."/>
        </authorList>
    </citation>
    <scope>NUCLEOTIDE SEQUENCE</scope>
    <source>
        <strain evidence="13">DHOC52</strain>
    </source>
</reference>
<evidence type="ECO:0000313" key="13">
    <source>
        <dbReference type="EMBL" id="MBM7127483.1"/>
    </source>
</evidence>
<feature type="transmembrane region" description="Helical" evidence="11">
    <location>
        <begin position="43"/>
        <end position="64"/>
    </location>
</feature>
<keyword evidence="10 11" id="KW-0472">Membrane</keyword>
<dbReference type="SUPFAM" id="SSF103481">
    <property type="entry name" value="Multidrug resistance efflux transporter EmrE"/>
    <property type="match status" value="1"/>
</dbReference>
<keyword evidence="5" id="KW-0441">Lipid A biosynthesis</keyword>
<accession>A0ABS2K9F9</accession>
<gene>
    <name evidence="13" type="ORF">ISP19_19065</name>
</gene>
<feature type="transmembrane region" description="Helical" evidence="11">
    <location>
        <begin position="96"/>
        <end position="115"/>
    </location>
</feature>
<evidence type="ECO:0000256" key="10">
    <source>
        <dbReference type="ARBA" id="ARBA00023136"/>
    </source>
</evidence>
<dbReference type="InterPro" id="IPR037185">
    <property type="entry name" value="EmrE-like"/>
</dbReference>
<evidence type="ECO:0000256" key="8">
    <source>
        <dbReference type="ARBA" id="ARBA00022989"/>
    </source>
</evidence>